<dbReference type="AlphaFoldDB" id="H0H123"/>
<dbReference type="InterPro" id="IPR003382">
    <property type="entry name" value="Flavoprotein"/>
</dbReference>
<feature type="region of interest" description="Disordered" evidence="2">
    <location>
        <begin position="1"/>
        <end position="139"/>
    </location>
</feature>
<protein>
    <submittedName>
        <fullName evidence="4">Vhs3p</fullName>
    </submittedName>
</protein>
<feature type="region of interest" description="Disordered" evidence="2">
    <location>
        <begin position="191"/>
        <end position="232"/>
    </location>
</feature>
<sequence length="640" mass="70050">MTKKCGLKNDRKGLSPNALSETEQTNVGPLAVPGTNTSVPFSSVSNIDNPVVRKSTSPTGSQTKSIMNASGTSGAVVSNTPEPGLKRIPTVTFSDSKLGSPRPDVEQTQPSKVAKQPSEKKAASVHMASDNNDQGRSLRDINTKVLKDGDTSGSSFSTPTSILSNADAANNISSLLAKKLSLGGGADSILNSDNSSDSPRKEHPHFYVEDPLHTPSVRSRSNSTSPRPSIVMNTFNPINIEREGSITKTGEPTLLESVLEEAMSPNAVSNPLRKENIMTNMDPRLPQDDGRLHVLFGATGSLSVFKLKHMIRKLEDIYGRDRISIQVILTDSATKFFAMKYMRKNKRQINNNDSNANSIDSNTNNIVNSNNLATIDKSTISKTNLNSAPSFLINAKNEEENQKASTTGFSPSLSGGRTFSNPSNAGLQHPQTELPAHIQFWTDQDEWDVWQQRTDPVLHIELRRWADILVVAPLTANTLAKIALGLCDNLLTSVIRAWNPMFPIFLAPSMGSGTFNSIMTKKHFRIIQEEMPWVTVFKPSEKVMGINGDIGLSGMMDANEIVGKIVVKLGGYPDIPAGKDEEEEDEDEDNDDEDDNIKNNTDDKDDEEEDDEEDDDEDDDDDDEDDDDENGNHEEAPQRP</sequence>
<dbReference type="GO" id="GO:0071513">
    <property type="term" value="C:phosphopantothenoylcysteine decarboxylase complex"/>
    <property type="evidence" value="ECO:0007669"/>
    <property type="project" value="TreeGrafter"/>
</dbReference>
<comment type="similarity">
    <text evidence="1">Belongs to the HFCD (homooligomeric flavin containing Cys decarboxylase) superfamily.</text>
</comment>
<feature type="compositionally biased region" description="Acidic residues" evidence="2">
    <location>
        <begin position="580"/>
        <end position="595"/>
    </location>
</feature>
<feature type="compositionally biased region" description="Acidic residues" evidence="2">
    <location>
        <begin position="603"/>
        <end position="629"/>
    </location>
</feature>
<gene>
    <name evidence="4" type="ORF">VIN7_9907</name>
</gene>
<keyword evidence="5" id="KW-1185">Reference proteome</keyword>
<dbReference type="OrthoDB" id="1532798at2759"/>
<dbReference type="Gene3D" id="3.40.50.1950">
    <property type="entry name" value="Flavin prenyltransferase-like"/>
    <property type="match status" value="1"/>
</dbReference>
<feature type="region of interest" description="Disordered" evidence="2">
    <location>
        <begin position="572"/>
        <end position="640"/>
    </location>
</feature>
<dbReference type="PANTHER" id="PTHR14359:SF17">
    <property type="entry name" value="PHOSPHOPANTOTHENOYLCYSTEINE DECARBOXYLASE SUBUNIT SIS2-RELATED"/>
    <property type="match status" value="1"/>
</dbReference>
<dbReference type="Pfam" id="PF02441">
    <property type="entry name" value="Flavoprotein"/>
    <property type="match status" value="1"/>
</dbReference>
<accession>H0H123</accession>
<feature type="compositionally biased region" description="Polar residues" evidence="2">
    <location>
        <begin position="34"/>
        <end position="81"/>
    </location>
</feature>
<dbReference type="Proteomes" id="UP000009009">
    <property type="component" value="Unassembled WGS sequence"/>
</dbReference>
<evidence type="ECO:0000313" key="4">
    <source>
        <dbReference type="EMBL" id="EHN00265.1"/>
    </source>
</evidence>
<feature type="compositionally biased region" description="Basic and acidic residues" evidence="2">
    <location>
        <begin position="630"/>
        <end position="640"/>
    </location>
</feature>
<dbReference type="GO" id="GO:0010181">
    <property type="term" value="F:FMN binding"/>
    <property type="evidence" value="ECO:0007669"/>
    <property type="project" value="TreeGrafter"/>
</dbReference>
<dbReference type="GO" id="GO:0015937">
    <property type="term" value="P:coenzyme A biosynthetic process"/>
    <property type="evidence" value="ECO:0007669"/>
    <property type="project" value="TreeGrafter"/>
</dbReference>
<evidence type="ECO:0000259" key="3">
    <source>
        <dbReference type="Pfam" id="PF02441"/>
    </source>
</evidence>
<evidence type="ECO:0000256" key="2">
    <source>
        <dbReference type="SAM" id="MobiDB-lite"/>
    </source>
</evidence>
<feature type="compositionally biased region" description="Basic and acidic residues" evidence="2">
    <location>
        <begin position="198"/>
        <end position="212"/>
    </location>
</feature>
<feature type="region of interest" description="Disordered" evidence="2">
    <location>
        <begin position="399"/>
        <end position="428"/>
    </location>
</feature>
<feature type="compositionally biased region" description="Polar residues" evidence="2">
    <location>
        <begin position="17"/>
        <end position="27"/>
    </location>
</feature>
<proteinExistence type="inferred from homology"/>
<dbReference type="SUPFAM" id="SSF52507">
    <property type="entry name" value="Homo-oligomeric flavin-containing Cys decarboxylases, HFCD"/>
    <property type="match status" value="2"/>
</dbReference>
<feature type="domain" description="Flavoprotein" evidence="3">
    <location>
        <begin position="293"/>
        <end position="566"/>
    </location>
</feature>
<dbReference type="EMBL" id="AGVY01000359">
    <property type="protein sequence ID" value="EHN00265.1"/>
    <property type="molecule type" value="Genomic_DNA"/>
</dbReference>
<dbReference type="InterPro" id="IPR036551">
    <property type="entry name" value="Flavin_trans-like"/>
</dbReference>
<name>H0H123_SACCK</name>
<dbReference type="PANTHER" id="PTHR14359">
    <property type="entry name" value="HOMO-OLIGOMERIC FLAVIN CONTAINING CYS DECARBOXYLASE FAMILY"/>
    <property type="match status" value="1"/>
</dbReference>
<reference evidence="4 5" key="1">
    <citation type="journal article" date="2012" name="FEMS Yeast Res.">
        <title>The genome sequence of the wine yeast VIN7 reveals an allotriploid hybrid genome with Saccharomyces cerevisiae and Saccharomyces kudriavzevii origins.</title>
        <authorList>
            <person name="Borneman A.R."/>
            <person name="Desany B.A."/>
            <person name="Riches D."/>
            <person name="Affourtit J.P."/>
            <person name="Forgan A.H."/>
            <person name="Pretorius I.S."/>
            <person name="Egholm M."/>
            <person name="Chambers P.J."/>
        </authorList>
    </citation>
    <scope>NUCLEOTIDE SEQUENCE [LARGE SCALE GENOMIC DNA]</scope>
    <source>
        <strain evidence="4 5">VIN7</strain>
    </source>
</reference>
<evidence type="ECO:0000256" key="1">
    <source>
        <dbReference type="ARBA" id="ARBA00038350"/>
    </source>
</evidence>
<feature type="compositionally biased region" description="Polar residues" evidence="2">
    <location>
        <begin position="403"/>
        <end position="428"/>
    </location>
</feature>
<dbReference type="GO" id="GO:0004633">
    <property type="term" value="F:phosphopantothenoylcysteine decarboxylase activity"/>
    <property type="evidence" value="ECO:0007669"/>
    <property type="project" value="TreeGrafter"/>
</dbReference>
<feature type="compositionally biased region" description="Low complexity" evidence="2">
    <location>
        <begin position="215"/>
        <end position="229"/>
    </location>
</feature>
<organism evidence="4 5">
    <name type="scientific">Saccharomyces cerevisiae x Saccharomyces kudriavzevii (strain VIN7)</name>
    <name type="common">Yeast</name>
    <dbReference type="NCBI Taxonomy" id="1095631"/>
    <lineage>
        <taxon>Eukaryota</taxon>
        <taxon>Fungi</taxon>
        <taxon>Dikarya</taxon>
        <taxon>Ascomycota</taxon>
        <taxon>Saccharomycotina</taxon>
        <taxon>Saccharomycetes</taxon>
        <taxon>Saccharomycetales</taxon>
        <taxon>Saccharomycetaceae</taxon>
        <taxon>Saccharomyces</taxon>
    </lineage>
</organism>
<comment type="caution">
    <text evidence="4">The sequence shown here is derived from an EMBL/GenBank/DDBJ whole genome shotgun (WGS) entry which is preliminary data.</text>
</comment>
<evidence type="ECO:0000313" key="5">
    <source>
        <dbReference type="Proteomes" id="UP000009009"/>
    </source>
</evidence>
<dbReference type="HOGENOM" id="CLU_014402_1_0_1"/>
<dbReference type="PhylomeDB" id="H0H123"/>